<keyword evidence="3" id="KW-0472">Membrane</keyword>
<comment type="subcellular location">
    <subcellularLocation>
        <location evidence="3">Endoplasmic reticulum membrane</location>
        <topology evidence="3">Peripheral membrane protein</topology>
        <orientation evidence="3">Cytoplasmic side</orientation>
    </subcellularLocation>
</comment>
<evidence type="ECO:0000256" key="3">
    <source>
        <dbReference type="RuleBase" id="RU367091"/>
    </source>
</evidence>
<sequence>MTGPTYTARTRPQTQQTLTTLLPLLDAHKLGSDDWTNLERLAYAALDMGRVDVADKCLTRLLAGFPSSPRVAALRGAILEASAPDAALKFYADVLELDSGDATIWKRQIGLLRRLGRVERAVTELCTYLDTFYSDAEAWLELADLYASCGHRYTQSLHALSHAQLLAPQNPFFTLQSAETAYTAGDLPLALRLFLAVVDMSDGDDADRERDAPPMGVTVRAWFGVKLCARRLKVEVDVGKGRGRESASGTESPKHAAVLEELAGERLRVAYSSAGRAGEIAQGRGEVFAWVAASD</sequence>
<dbReference type="Gene3D" id="1.25.40.10">
    <property type="entry name" value="Tetratricopeptide repeat domain"/>
    <property type="match status" value="1"/>
</dbReference>
<dbReference type="InterPro" id="IPR039856">
    <property type="entry name" value="EMC2-like"/>
</dbReference>
<keyword evidence="1" id="KW-0677">Repeat</keyword>
<proteinExistence type="inferred from homology"/>
<evidence type="ECO:0000313" key="5">
    <source>
        <dbReference type="EMBL" id="KZP30769.1"/>
    </source>
</evidence>
<comment type="function">
    <text evidence="3">Part of the endoplasmic reticulum membrane protein complex (EMC) that enables the energy-independent insertion into endoplasmic reticulum membranes of newly synthesized membrane proteins.</text>
</comment>
<accession>A0A166TM87</accession>
<evidence type="ECO:0000256" key="2">
    <source>
        <dbReference type="ARBA" id="ARBA00022803"/>
    </source>
</evidence>
<organism evidence="5 6">
    <name type="scientific">Athelia psychrophila</name>
    <dbReference type="NCBI Taxonomy" id="1759441"/>
    <lineage>
        <taxon>Eukaryota</taxon>
        <taxon>Fungi</taxon>
        <taxon>Dikarya</taxon>
        <taxon>Basidiomycota</taxon>
        <taxon>Agaricomycotina</taxon>
        <taxon>Agaricomycetes</taxon>
        <taxon>Agaricomycetidae</taxon>
        <taxon>Atheliales</taxon>
        <taxon>Atheliaceae</taxon>
        <taxon>Athelia</taxon>
    </lineage>
</organism>
<gene>
    <name evidence="5" type="ORF">FIBSPDRAFT_776992</name>
</gene>
<feature type="domain" description="EMC2 TPR-like" evidence="4">
    <location>
        <begin position="85"/>
        <end position="181"/>
    </location>
</feature>
<dbReference type="OrthoDB" id="124397at2759"/>
<dbReference type="GO" id="GO:0072546">
    <property type="term" value="C:EMC complex"/>
    <property type="evidence" value="ECO:0007669"/>
    <property type="project" value="UniProtKB-UniRule"/>
</dbReference>
<comment type="subunit">
    <text evidence="3">Component of the ER membrane protein complex (EMC).</text>
</comment>
<keyword evidence="2" id="KW-0802">TPR repeat</keyword>
<evidence type="ECO:0000313" key="6">
    <source>
        <dbReference type="Proteomes" id="UP000076532"/>
    </source>
</evidence>
<dbReference type="Proteomes" id="UP000076532">
    <property type="component" value="Unassembled WGS sequence"/>
</dbReference>
<reference evidence="5 6" key="1">
    <citation type="journal article" date="2016" name="Mol. Biol. Evol.">
        <title>Comparative Genomics of Early-Diverging Mushroom-Forming Fungi Provides Insights into the Origins of Lignocellulose Decay Capabilities.</title>
        <authorList>
            <person name="Nagy L.G."/>
            <person name="Riley R."/>
            <person name="Tritt A."/>
            <person name="Adam C."/>
            <person name="Daum C."/>
            <person name="Floudas D."/>
            <person name="Sun H."/>
            <person name="Yadav J.S."/>
            <person name="Pangilinan J."/>
            <person name="Larsson K.H."/>
            <person name="Matsuura K."/>
            <person name="Barry K."/>
            <person name="Labutti K."/>
            <person name="Kuo R."/>
            <person name="Ohm R.A."/>
            <person name="Bhattacharya S.S."/>
            <person name="Shirouzu T."/>
            <person name="Yoshinaga Y."/>
            <person name="Martin F.M."/>
            <person name="Grigoriev I.V."/>
            <person name="Hibbett D.S."/>
        </authorList>
    </citation>
    <scope>NUCLEOTIDE SEQUENCE [LARGE SCALE GENOMIC DNA]</scope>
    <source>
        <strain evidence="5 6">CBS 109695</strain>
    </source>
</reference>
<dbReference type="Pfam" id="PF22890">
    <property type="entry name" value="TPR_EMC2"/>
    <property type="match status" value="1"/>
</dbReference>
<dbReference type="PANTHER" id="PTHR12760">
    <property type="entry name" value="TETRATRICOPEPTIDE REPEAT PROTEIN"/>
    <property type="match status" value="1"/>
</dbReference>
<keyword evidence="3" id="KW-0256">Endoplasmic reticulum</keyword>
<dbReference type="AlphaFoldDB" id="A0A166TM87"/>
<evidence type="ECO:0000259" key="4">
    <source>
        <dbReference type="Pfam" id="PF22890"/>
    </source>
</evidence>
<dbReference type="STRING" id="436010.A0A166TM87"/>
<protein>
    <recommendedName>
        <fullName evidence="3">ER membrane protein complex subunit 2</fullName>
    </recommendedName>
</protein>
<name>A0A166TM87_9AGAM</name>
<dbReference type="EMBL" id="KV417492">
    <property type="protein sequence ID" value="KZP30769.1"/>
    <property type="molecule type" value="Genomic_DNA"/>
</dbReference>
<dbReference type="InterPro" id="IPR055217">
    <property type="entry name" value="TPR_EMC2"/>
</dbReference>
<keyword evidence="6" id="KW-1185">Reference proteome</keyword>
<comment type="similarity">
    <text evidence="3">Belongs to the EMC2 family.</text>
</comment>
<evidence type="ECO:0000256" key="1">
    <source>
        <dbReference type="ARBA" id="ARBA00022737"/>
    </source>
</evidence>
<dbReference type="InterPro" id="IPR011990">
    <property type="entry name" value="TPR-like_helical_dom_sf"/>
</dbReference>
<dbReference type="SUPFAM" id="SSF48452">
    <property type="entry name" value="TPR-like"/>
    <property type="match status" value="1"/>
</dbReference>